<comment type="caution">
    <text evidence="5">Lacks conserved residue(s) required for the propagation of feature annotation.</text>
</comment>
<evidence type="ECO:0000256" key="6">
    <source>
        <dbReference type="RuleBase" id="RU000668"/>
    </source>
</evidence>
<dbReference type="PANTHER" id="PTHR12436:SF4">
    <property type="entry name" value="LEUKOCYTE RECEPTOR CLUSTER MEMBER 8"/>
    <property type="match status" value="1"/>
</dbReference>
<dbReference type="Pfam" id="PF03399">
    <property type="entry name" value="SAC3_GANP"/>
    <property type="match status" value="1"/>
</dbReference>
<accession>A0A068SC61</accession>
<gene>
    <name evidence="5" type="primary">RPS1</name>
    <name evidence="9" type="ORF">LCOR_10244.1</name>
</gene>
<keyword evidence="3" id="KW-0007">Acetylation</keyword>
<feature type="compositionally biased region" description="Basic residues" evidence="7">
    <location>
        <begin position="9"/>
        <end position="18"/>
    </location>
</feature>
<keyword evidence="5" id="KW-0963">Cytoplasm</keyword>
<comment type="subunit">
    <text evidence="5">Component of the small ribosomal subunit. Mature ribosomes consist of a small (40S) and a large (60S) subunit. The 40S subunit contains about 33 different proteins and 1 molecule of RNA (18S). The 60S subunit contains about 49 different proteins and 3 molecules of RNA (25S, 5.8S and 5S).</text>
</comment>
<organism evidence="9 10">
    <name type="scientific">Lichtheimia corymbifera JMRC:FSU:9682</name>
    <dbReference type="NCBI Taxonomy" id="1263082"/>
    <lineage>
        <taxon>Eukaryota</taxon>
        <taxon>Fungi</taxon>
        <taxon>Fungi incertae sedis</taxon>
        <taxon>Mucoromycota</taxon>
        <taxon>Mucoromycotina</taxon>
        <taxon>Mucoromycetes</taxon>
        <taxon>Mucorales</taxon>
        <taxon>Lichtheimiaceae</taxon>
        <taxon>Lichtheimia</taxon>
    </lineage>
</organism>
<keyword evidence="4 5" id="KW-0687">Ribonucleoprotein</keyword>
<dbReference type="AlphaFoldDB" id="A0A068SC61"/>
<dbReference type="GO" id="GO:0006412">
    <property type="term" value="P:translation"/>
    <property type="evidence" value="ECO:0007669"/>
    <property type="project" value="UniProtKB-UniRule"/>
</dbReference>
<feature type="compositionally biased region" description="Polar residues" evidence="7">
    <location>
        <begin position="34"/>
        <end position="46"/>
    </location>
</feature>
<dbReference type="PANTHER" id="PTHR12436">
    <property type="entry name" value="80 KDA MCM3-ASSOCIATED PROTEIN"/>
    <property type="match status" value="1"/>
</dbReference>
<dbReference type="GO" id="GO:0005634">
    <property type="term" value="C:nucleus"/>
    <property type="evidence" value="ECO:0007669"/>
    <property type="project" value="TreeGrafter"/>
</dbReference>
<evidence type="ECO:0000256" key="2">
    <source>
        <dbReference type="ARBA" id="ARBA00022980"/>
    </source>
</evidence>
<dbReference type="OrthoDB" id="199574at2759"/>
<dbReference type="EMBL" id="CBTN010000070">
    <property type="protein sequence ID" value="CDH59432.1"/>
    <property type="molecule type" value="Genomic_DNA"/>
</dbReference>
<keyword evidence="10" id="KW-1185">Reference proteome</keyword>
<dbReference type="PROSITE" id="PS01191">
    <property type="entry name" value="RIBOSOMAL_S3AE"/>
    <property type="match status" value="1"/>
</dbReference>
<dbReference type="HAMAP" id="MF_03122">
    <property type="entry name" value="Ribosomal_eS1_euk"/>
    <property type="match status" value="1"/>
</dbReference>
<keyword evidence="2 5" id="KW-0689">Ribosomal protein</keyword>
<evidence type="ECO:0000313" key="10">
    <source>
        <dbReference type="Proteomes" id="UP000027586"/>
    </source>
</evidence>
<dbReference type="Pfam" id="PF01015">
    <property type="entry name" value="Ribosomal_S3Ae"/>
    <property type="match status" value="1"/>
</dbReference>
<proteinExistence type="inferred from homology"/>
<reference evidence="9" key="1">
    <citation type="submission" date="2013-08" db="EMBL/GenBank/DDBJ databases">
        <title>Gene expansion shapes genome architecture in the human pathogen Lichtheimia corymbifera: an evolutionary genomics analysis in the ancient terrestrial Mucorales (Mucoromycotina).</title>
        <authorList>
            <person name="Schwartze V.U."/>
            <person name="Winter S."/>
            <person name="Shelest E."/>
            <person name="Marcet-Houben M."/>
            <person name="Horn F."/>
            <person name="Wehner S."/>
            <person name="Hoffmann K."/>
            <person name="Riege K."/>
            <person name="Sammeth M."/>
            <person name="Nowrousian M."/>
            <person name="Valiante V."/>
            <person name="Linde J."/>
            <person name="Jacobsen I.D."/>
            <person name="Marz M."/>
            <person name="Brakhage A.A."/>
            <person name="Gabaldon T."/>
            <person name="Bocker S."/>
            <person name="Voigt K."/>
        </authorList>
    </citation>
    <scope>NUCLEOTIDE SEQUENCE [LARGE SCALE GENOMIC DNA]</scope>
    <source>
        <strain evidence="9">FSU 9682</strain>
    </source>
</reference>
<feature type="region of interest" description="Disordered" evidence="7">
    <location>
        <begin position="1"/>
        <end position="154"/>
    </location>
</feature>
<evidence type="ECO:0000256" key="1">
    <source>
        <dbReference type="ARBA" id="ARBA00004496"/>
    </source>
</evidence>
<dbReference type="InterPro" id="IPR045107">
    <property type="entry name" value="SAC3/GANP/THP3"/>
</dbReference>
<evidence type="ECO:0000256" key="7">
    <source>
        <dbReference type="SAM" id="MobiDB-lite"/>
    </source>
</evidence>
<comment type="similarity">
    <text evidence="5 6">Belongs to the eukaryotic ribosomal protein eS1 family.</text>
</comment>
<dbReference type="InterPro" id="IPR001593">
    <property type="entry name" value="Ribosomal_eS1"/>
</dbReference>
<dbReference type="GO" id="GO:0003735">
    <property type="term" value="F:structural constituent of ribosome"/>
    <property type="evidence" value="ECO:0007669"/>
    <property type="project" value="UniProtKB-UniRule"/>
</dbReference>
<evidence type="ECO:0000256" key="4">
    <source>
        <dbReference type="ARBA" id="ARBA00023274"/>
    </source>
</evidence>
<evidence type="ECO:0000256" key="3">
    <source>
        <dbReference type="ARBA" id="ARBA00022990"/>
    </source>
</evidence>
<feature type="compositionally biased region" description="Polar residues" evidence="7">
    <location>
        <begin position="124"/>
        <end position="138"/>
    </location>
</feature>
<dbReference type="GO" id="GO:0022627">
    <property type="term" value="C:cytosolic small ribosomal subunit"/>
    <property type="evidence" value="ECO:0007669"/>
    <property type="project" value="UniProtKB-UniRule"/>
</dbReference>
<dbReference type="STRING" id="1263082.A0A068SC61"/>
<dbReference type="VEuPathDB" id="FungiDB:LCOR_10244.1"/>
<name>A0A068SC61_9FUNG</name>
<protein>
    <recommendedName>
        <fullName evidence="5">Small ribosomal subunit protein eS1</fullName>
    </recommendedName>
</protein>
<dbReference type="Proteomes" id="UP000027586">
    <property type="component" value="Unassembled WGS sequence"/>
</dbReference>
<comment type="caution">
    <text evidence="9">The sequence shown here is derived from an EMBL/GenBank/DDBJ whole genome shotgun (WGS) entry which is preliminary data.</text>
</comment>
<feature type="domain" description="SAC3/GANP/THP3 conserved" evidence="8">
    <location>
        <begin position="195"/>
        <end position="425"/>
    </location>
</feature>
<sequence length="745" mass="85475">MSVQFAIKPVKKKQKKAHFAMTDTNREELAWPTDPTNRPKGSSMSIRPSYKQPRNKKDRIQNADRWNIQDARPSPKSNSGTSDHHVRSQHNTNASSSREHSPRGVAKSQKYKPSFIPPPLASNKAFSGSRNHTSSSSIRGMASIEESEEEMRKRELRARRFQNDQPIKRQSTTEKEEKEWDMDRKIVGTCTDLEKPYFRLTSAPDPSTVRTKATLKKTLKMLTEAWQEGRHNYTYICEQYKSLRQDLMVQHIRSKFTAKAYEHNARVALEMADLSEYHQCQTQLMYLYTEGVKGSVGEFVAYRILYLIYAGSPGELNTFVQQIKELEEKGRNMGLSTTNVKHALNVREALARDEYHRFFMLYQQVPDRGVFLMDKFVNRTRIQALKMLCKAYRLGLELSFICKELAFYSREDMVEFFKEHGVHVREEDNTLDTKAAMPQLIDQGKNNENGFTEFQNWKWESHLAEVAVHSIEPPFNRPIWVTVGKNKRLSKGKKGLKKKVVDPFTRKDWYDIKAPSMFEVRQVGKTLVNRTQGLRNANDSLNGRVVEVSLGDLNKDEARAFRKIQLKVDEIQGKSCLTNFYGMDMTSDKLRSMVKKWQTLIEAFVDVKTTDGYLVRLFCISFTARRRNQLKKTTYAQSSQIRQIRKKMFDIMTEETVGCDLKELVAKLTASASNSAQDAMAVRIEKACQGIYPLQNTYIRKVKILKAPKFDVSALLALHGGAAAAGDVGTKVSKDFVEPPVLDSV</sequence>
<comment type="subcellular location">
    <subcellularLocation>
        <location evidence="1 5">Cytoplasm</location>
    </subcellularLocation>
</comment>
<dbReference type="InterPro" id="IPR027500">
    <property type="entry name" value="Ribosomal_eS1_euk"/>
</dbReference>
<dbReference type="InterPro" id="IPR018281">
    <property type="entry name" value="Ribosomal_eS1_CS"/>
</dbReference>
<evidence type="ECO:0000259" key="8">
    <source>
        <dbReference type="Pfam" id="PF03399"/>
    </source>
</evidence>
<dbReference type="InterPro" id="IPR005062">
    <property type="entry name" value="SAC3/GANP/THP3_conserved"/>
</dbReference>
<dbReference type="SMART" id="SM01397">
    <property type="entry name" value="Ribosomal_S3Ae"/>
    <property type="match status" value="1"/>
</dbReference>
<dbReference type="Gene3D" id="1.25.40.990">
    <property type="match status" value="1"/>
</dbReference>
<evidence type="ECO:0000313" key="9">
    <source>
        <dbReference type="EMBL" id="CDH59432.1"/>
    </source>
</evidence>
<evidence type="ECO:0000256" key="5">
    <source>
        <dbReference type="HAMAP-Rule" id="MF_03122"/>
    </source>
</evidence>